<feature type="domain" description="BTB" evidence="1">
    <location>
        <begin position="53"/>
        <end position="124"/>
    </location>
</feature>
<dbReference type="SUPFAM" id="SSF54695">
    <property type="entry name" value="POZ domain"/>
    <property type="match status" value="1"/>
</dbReference>
<dbReference type="Proteomes" id="UP000799428">
    <property type="component" value="Unassembled WGS sequence"/>
</dbReference>
<evidence type="ECO:0000313" key="2">
    <source>
        <dbReference type="EMBL" id="KAF2707461.1"/>
    </source>
</evidence>
<name>A0A6G1K4T9_9PLEO</name>
<dbReference type="PROSITE" id="PS50097">
    <property type="entry name" value="BTB"/>
    <property type="match status" value="1"/>
</dbReference>
<dbReference type="InterPro" id="IPR000210">
    <property type="entry name" value="BTB/POZ_dom"/>
</dbReference>
<reference evidence="2" key="1">
    <citation type="journal article" date="2020" name="Stud. Mycol.">
        <title>101 Dothideomycetes genomes: a test case for predicting lifestyles and emergence of pathogens.</title>
        <authorList>
            <person name="Haridas S."/>
            <person name="Albert R."/>
            <person name="Binder M."/>
            <person name="Bloem J."/>
            <person name="Labutti K."/>
            <person name="Salamov A."/>
            <person name="Andreopoulos B."/>
            <person name="Baker S."/>
            <person name="Barry K."/>
            <person name="Bills G."/>
            <person name="Bluhm B."/>
            <person name="Cannon C."/>
            <person name="Castanera R."/>
            <person name="Culley D."/>
            <person name="Daum C."/>
            <person name="Ezra D."/>
            <person name="Gonzalez J."/>
            <person name="Henrissat B."/>
            <person name="Kuo A."/>
            <person name="Liang C."/>
            <person name="Lipzen A."/>
            <person name="Lutzoni F."/>
            <person name="Magnuson J."/>
            <person name="Mondo S."/>
            <person name="Nolan M."/>
            <person name="Ohm R."/>
            <person name="Pangilinan J."/>
            <person name="Park H.-J."/>
            <person name="Ramirez L."/>
            <person name="Alfaro M."/>
            <person name="Sun H."/>
            <person name="Tritt A."/>
            <person name="Yoshinaga Y."/>
            <person name="Zwiers L.-H."/>
            <person name="Turgeon B."/>
            <person name="Goodwin S."/>
            <person name="Spatafora J."/>
            <person name="Crous P."/>
            <person name="Grigoriev I."/>
        </authorList>
    </citation>
    <scope>NUCLEOTIDE SEQUENCE</scope>
    <source>
        <strain evidence="2">CBS 279.74</strain>
    </source>
</reference>
<accession>A0A6G1K4T9</accession>
<organism evidence="2 3">
    <name type="scientific">Pleomassaria siparia CBS 279.74</name>
    <dbReference type="NCBI Taxonomy" id="1314801"/>
    <lineage>
        <taxon>Eukaryota</taxon>
        <taxon>Fungi</taxon>
        <taxon>Dikarya</taxon>
        <taxon>Ascomycota</taxon>
        <taxon>Pezizomycotina</taxon>
        <taxon>Dothideomycetes</taxon>
        <taxon>Pleosporomycetidae</taxon>
        <taxon>Pleosporales</taxon>
        <taxon>Pleomassariaceae</taxon>
        <taxon>Pleomassaria</taxon>
    </lineage>
</organism>
<dbReference type="EMBL" id="MU005774">
    <property type="protein sequence ID" value="KAF2707461.1"/>
    <property type="molecule type" value="Genomic_DNA"/>
</dbReference>
<dbReference type="CDD" id="cd18186">
    <property type="entry name" value="BTB_POZ_ZBTB_KLHL-like"/>
    <property type="match status" value="1"/>
</dbReference>
<sequence length="271" mass="30856">MADDTFWSTGGPPAKRKRFSITQGTTKDMVEPSKVEDVRIKAGRGIRVNCQLIEVTVGPEGDKESFHVHEGAICDRSEFFRNAMKPEWASVRPDPRIIDLPDDDPAAFSLYLQFIYSKQLPILSDTHDDMDVSYQGLDMAYGYVLGERLMDREFKNAISDAYVLFARGTPPGRRSYPTNEEVRIIFEGTSERAPLRQLFVDIWCCRGKYEWMEIDDDLPRDFLFEVTKALLKARPSLESMSRPWKNNHLQYHEKDLTASATTGTSQGSGVV</sequence>
<evidence type="ECO:0000259" key="1">
    <source>
        <dbReference type="PROSITE" id="PS50097"/>
    </source>
</evidence>
<gene>
    <name evidence="2" type="ORF">K504DRAFT_492928</name>
</gene>
<dbReference type="OrthoDB" id="1022638at2759"/>
<keyword evidence="3" id="KW-1185">Reference proteome</keyword>
<evidence type="ECO:0000313" key="3">
    <source>
        <dbReference type="Proteomes" id="UP000799428"/>
    </source>
</evidence>
<dbReference type="AlphaFoldDB" id="A0A6G1K4T9"/>
<dbReference type="InterPro" id="IPR011333">
    <property type="entry name" value="SKP1/BTB/POZ_sf"/>
</dbReference>
<protein>
    <recommendedName>
        <fullName evidence="1">BTB domain-containing protein</fullName>
    </recommendedName>
</protein>
<dbReference type="PANTHER" id="PTHR47843:SF2">
    <property type="entry name" value="BTB DOMAIN-CONTAINING PROTEIN"/>
    <property type="match status" value="1"/>
</dbReference>
<proteinExistence type="predicted"/>
<dbReference type="Gene3D" id="3.30.710.10">
    <property type="entry name" value="Potassium Channel Kv1.1, Chain A"/>
    <property type="match status" value="1"/>
</dbReference>
<dbReference type="PANTHER" id="PTHR47843">
    <property type="entry name" value="BTB DOMAIN-CONTAINING PROTEIN-RELATED"/>
    <property type="match status" value="1"/>
</dbReference>
<dbReference type="Pfam" id="PF00651">
    <property type="entry name" value="BTB"/>
    <property type="match status" value="1"/>
</dbReference>